<dbReference type="CDD" id="cd00796">
    <property type="entry name" value="INT_Rci_Hp1_C"/>
    <property type="match status" value="1"/>
</dbReference>
<gene>
    <name evidence="2" type="ORF">D3242_20105</name>
</gene>
<dbReference type="InterPro" id="IPR002104">
    <property type="entry name" value="Integrase_catalytic"/>
</dbReference>
<evidence type="ECO:0000313" key="2">
    <source>
        <dbReference type="EMBL" id="RJT32553.1"/>
    </source>
</evidence>
<feature type="compositionally biased region" description="Low complexity" evidence="1">
    <location>
        <begin position="341"/>
        <end position="359"/>
    </location>
</feature>
<reference evidence="2 3" key="1">
    <citation type="submission" date="2018-09" db="EMBL/GenBank/DDBJ databases">
        <title>Mesorhizobium carmichaelinearum sp. nov. isolated from Carmichaelinea spp. root nodules in New Zealand.</title>
        <authorList>
            <person name="De Meyer S.E."/>
        </authorList>
    </citation>
    <scope>NUCLEOTIDE SEQUENCE [LARGE SCALE GENOMIC DNA]</scope>
    <source>
        <strain evidence="2 3">LMG 28313</strain>
    </source>
</reference>
<dbReference type="AlphaFoldDB" id="A0A6M7TSN4"/>
<dbReference type="InterPro" id="IPR011010">
    <property type="entry name" value="DNA_brk_join_enz"/>
</dbReference>
<feature type="compositionally biased region" description="Basic and acidic residues" evidence="1">
    <location>
        <begin position="312"/>
        <end position="321"/>
    </location>
</feature>
<dbReference type="InterPro" id="IPR044068">
    <property type="entry name" value="CB"/>
</dbReference>
<dbReference type="GO" id="GO:0006310">
    <property type="term" value="P:DNA recombination"/>
    <property type="evidence" value="ECO:0007669"/>
    <property type="project" value="InterPro"/>
</dbReference>
<dbReference type="PROSITE" id="PS51900">
    <property type="entry name" value="CB"/>
    <property type="match status" value="1"/>
</dbReference>
<dbReference type="EMBL" id="QZXA01000007">
    <property type="protein sequence ID" value="RJT32553.1"/>
    <property type="molecule type" value="Genomic_DNA"/>
</dbReference>
<feature type="region of interest" description="Disordered" evidence="1">
    <location>
        <begin position="312"/>
        <end position="359"/>
    </location>
</feature>
<dbReference type="SUPFAM" id="SSF56349">
    <property type="entry name" value="DNA breaking-rejoining enzymes"/>
    <property type="match status" value="1"/>
</dbReference>
<accession>A0A6M7TSN4</accession>
<keyword evidence="3" id="KW-1185">Reference proteome</keyword>
<evidence type="ECO:0000256" key="1">
    <source>
        <dbReference type="SAM" id="MobiDB-lite"/>
    </source>
</evidence>
<comment type="caution">
    <text evidence="2">The sequence shown here is derived from an EMBL/GenBank/DDBJ whole genome shotgun (WGS) entry which is preliminary data.</text>
</comment>
<dbReference type="PANTHER" id="PTHR30349">
    <property type="entry name" value="PHAGE INTEGRASE-RELATED"/>
    <property type="match status" value="1"/>
</dbReference>
<protein>
    <submittedName>
        <fullName evidence="2">Site-specific integrase</fullName>
    </submittedName>
</protein>
<dbReference type="Pfam" id="PF00589">
    <property type="entry name" value="Phage_integrase"/>
    <property type="match status" value="1"/>
</dbReference>
<dbReference type="Proteomes" id="UP000275530">
    <property type="component" value="Unassembled WGS sequence"/>
</dbReference>
<dbReference type="PROSITE" id="PS51898">
    <property type="entry name" value="TYR_RECOMBINASE"/>
    <property type="match status" value="1"/>
</dbReference>
<sequence length="359" mass="40404">MMTNEAIQEGSPPDPFSMFSSQNSKIKYTYNKIREVKSYRVGELFSAYRDILWDDGRHKYNVSSFIGEIDEILLGECFSAFDQSTLDNLIGTLRQRGNSNATINRKMAALSKLLRKAYKMGDIHSLPEFRRQKERAGRIRFLEREEEARLFAAIRSRSEDAYRLSVFLVDTGCRLGEALGLIWNDIQEHRVSFWITKSGRSRTIPMTERVKEVIKLPPTEGRRPKGPFTKLSQAQYRAIWNEAKAEVGLGADDQVVPHILRHTCASRLVQGGIDIRRVQMWLGHQTLSMTMRYAHLATNDLDGCVVVLETPRSEESARDAESSVFSSPLTAASAPKRGKTSEAGAAKPAKASGKSSKVK</sequence>
<dbReference type="InterPro" id="IPR050090">
    <property type="entry name" value="Tyrosine_recombinase_XerCD"/>
</dbReference>
<evidence type="ECO:0000313" key="3">
    <source>
        <dbReference type="Proteomes" id="UP000275530"/>
    </source>
</evidence>
<dbReference type="GO" id="GO:0003677">
    <property type="term" value="F:DNA binding"/>
    <property type="evidence" value="ECO:0007669"/>
    <property type="project" value="UniProtKB-UniRule"/>
</dbReference>
<dbReference type="InterPro" id="IPR013762">
    <property type="entry name" value="Integrase-like_cat_sf"/>
</dbReference>
<proteinExistence type="predicted"/>
<name>A0A6M7TSN4_9HYPH</name>
<dbReference type="Gene3D" id="1.10.443.10">
    <property type="entry name" value="Intergrase catalytic core"/>
    <property type="match status" value="1"/>
</dbReference>
<organism evidence="2 3">
    <name type="scientific">Mesorhizobium jarvisii</name>
    <dbReference type="NCBI Taxonomy" id="1777867"/>
    <lineage>
        <taxon>Bacteria</taxon>
        <taxon>Pseudomonadati</taxon>
        <taxon>Pseudomonadota</taxon>
        <taxon>Alphaproteobacteria</taxon>
        <taxon>Hyphomicrobiales</taxon>
        <taxon>Phyllobacteriaceae</taxon>
        <taxon>Mesorhizobium</taxon>
    </lineage>
</organism>
<dbReference type="GO" id="GO:0015074">
    <property type="term" value="P:DNA integration"/>
    <property type="evidence" value="ECO:0007669"/>
    <property type="project" value="InterPro"/>
</dbReference>
<dbReference type="PANTHER" id="PTHR30349:SF64">
    <property type="entry name" value="PROPHAGE INTEGRASE INTD-RELATED"/>
    <property type="match status" value="1"/>
</dbReference>